<protein>
    <submittedName>
        <fullName evidence="1">Uncharacterized protein</fullName>
    </submittedName>
</protein>
<reference evidence="1" key="2">
    <citation type="submission" date="2020-11" db="EMBL/GenBank/DDBJ databases">
        <authorList>
            <person name="McCartney M.A."/>
            <person name="Auch B."/>
            <person name="Kono T."/>
            <person name="Mallez S."/>
            <person name="Becker A."/>
            <person name="Gohl D.M."/>
            <person name="Silverstein K.A.T."/>
            <person name="Koren S."/>
            <person name="Bechman K.B."/>
            <person name="Herman A."/>
            <person name="Abrahante J.E."/>
            <person name="Garbe J."/>
        </authorList>
    </citation>
    <scope>NUCLEOTIDE SEQUENCE</scope>
    <source>
        <strain evidence="1">Duluth1</strain>
        <tissue evidence="1">Whole animal</tissue>
    </source>
</reference>
<name>A0A9D4CCU3_DREPO</name>
<sequence>MSVFVASPTCLFSSEGTLFTPAYPSFRLRTASCTSAFSIDGLSSFASGLGSF</sequence>
<organism evidence="1 2">
    <name type="scientific">Dreissena polymorpha</name>
    <name type="common">Zebra mussel</name>
    <name type="synonym">Mytilus polymorpha</name>
    <dbReference type="NCBI Taxonomy" id="45954"/>
    <lineage>
        <taxon>Eukaryota</taxon>
        <taxon>Metazoa</taxon>
        <taxon>Spiralia</taxon>
        <taxon>Lophotrochozoa</taxon>
        <taxon>Mollusca</taxon>
        <taxon>Bivalvia</taxon>
        <taxon>Autobranchia</taxon>
        <taxon>Heteroconchia</taxon>
        <taxon>Euheterodonta</taxon>
        <taxon>Imparidentia</taxon>
        <taxon>Neoheterodontei</taxon>
        <taxon>Myida</taxon>
        <taxon>Dreissenoidea</taxon>
        <taxon>Dreissenidae</taxon>
        <taxon>Dreissena</taxon>
    </lineage>
</organism>
<comment type="caution">
    <text evidence="1">The sequence shown here is derived from an EMBL/GenBank/DDBJ whole genome shotgun (WGS) entry which is preliminary data.</text>
</comment>
<reference evidence="1" key="1">
    <citation type="journal article" date="2019" name="bioRxiv">
        <title>The Genome of the Zebra Mussel, Dreissena polymorpha: A Resource for Invasive Species Research.</title>
        <authorList>
            <person name="McCartney M.A."/>
            <person name="Auch B."/>
            <person name="Kono T."/>
            <person name="Mallez S."/>
            <person name="Zhang Y."/>
            <person name="Obille A."/>
            <person name="Becker A."/>
            <person name="Abrahante J.E."/>
            <person name="Garbe J."/>
            <person name="Badalamenti J.P."/>
            <person name="Herman A."/>
            <person name="Mangelson H."/>
            <person name="Liachko I."/>
            <person name="Sullivan S."/>
            <person name="Sone E.D."/>
            <person name="Koren S."/>
            <person name="Silverstein K.A.T."/>
            <person name="Beckman K.B."/>
            <person name="Gohl D.M."/>
        </authorList>
    </citation>
    <scope>NUCLEOTIDE SEQUENCE</scope>
    <source>
        <strain evidence="1">Duluth1</strain>
        <tissue evidence="1">Whole animal</tissue>
    </source>
</reference>
<proteinExistence type="predicted"/>
<evidence type="ECO:0000313" key="1">
    <source>
        <dbReference type="EMBL" id="KAH3721555.1"/>
    </source>
</evidence>
<dbReference type="AlphaFoldDB" id="A0A9D4CCU3"/>
<gene>
    <name evidence="1" type="ORF">DPMN_064484</name>
</gene>
<keyword evidence="2" id="KW-1185">Reference proteome</keyword>
<dbReference type="Proteomes" id="UP000828390">
    <property type="component" value="Unassembled WGS sequence"/>
</dbReference>
<dbReference type="EMBL" id="JAIWYP010000013">
    <property type="protein sequence ID" value="KAH3721555.1"/>
    <property type="molecule type" value="Genomic_DNA"/>
</dbReference>
<evidence type="ECO:0000313" key="2">
    <source>
        <dbReference type="Proteomes" id="UP000828390"/>
    </source>
</evidence>
<accession>A0A9D4CCU3</accession>